<dbReference type="OrthoDB" id="2864568at2"/>
<accession>A0A495XD49</accession>
<comment type="caution">
    <text evidence="2">The sequence shown here is derived from an EMBL/GenBank/DDBJ whole genome shotgun (WGS) entry which is preliminary data.</text>
</comment>
<gene>
    <name evidence="2" type="ORF">DFJ66_5488</name>
</gene>
<keyword evidence="3" id="KW-1185">Reference proteome</keyword>
<feature type="signal peptide" evidence="1">
    <location>
        <begin position="1"/>
        <end position="24"/>
    </location>
</feature>
<protein>
    <recommendedName>
        <fullName evidence="4">Neocarzinostatin family protein</fullName>
    </recommendedName>
</protein>
<evidence type="ECO:0000313" key="2">
    <source>
        <dbReference type="EMBL" id="RKT72180.1"/>
    </source>
</evidence>
<dbReference type="EMBL" id="RBXR01000001">
    <property type="protein sequence ID" value="RKT72180.1"/>
    <property type="molecule type" value="Genomic_DNA"/>
</dbReference>
<dbReference type="Proteomes" id="UP000272729">
    <property type="component" value="Unassembled WGS sequence"/>
</dbReference>
<dbReference type="RefSeq" id="WP_121225021.1">
    <property type="nucleotide sequence ID" value="NZ_JBIUBA010000017.1"/>
</dbReference>
<organism evidence="2 3">
    <name type="scientific">Saccharothrix variisporea</name>
    <dbReference type="NCBI Taxonomy" id="543527"/>
    <lineage>
        <taxon>Bacteria</taxon>
        <taxon>Bacillati</taxon>
        <taxon>Actinomycetota</taxon>
        <taxon>Actinomycetes</taxon>
        <taxon>Pseudonocardiales</taxon>
        <taxon>Pseudonocardiaceae</taxon>
        <taxon>Saccharothrix</taxon>
    </lineage>
</organism>
<feature type="chain" id="PRO_5039165653" description="Neocarzinostatin family protein" evidence="1">
    <location>
        <begin position="25"/>
        <end position="139"/>
    </location>
</feature>
<evidence type="ECO:0008006" key="4">
    <source>
        <dbReference type="Google" id="ProtNLM"/>
    </source>
</evidence>
<sequence>MRRFLVALTAAVSALLFLVPAASAGSAHFVKNAFEISRSGNSLTVSGKEAGLGNLAQVHIVVTATAACLNPGGNFPKAANKQSLASEGDFPVQNGKADFSLTLTATFQPNCSPPMSVVFGDVTVTDTTNGISFTFRGTF</sequence>
<name>A0A495XD49_9PSEU</name>
<keyword evidence="1" id="KW-0732">Signal</keyword>
<dbReference type="AlphaFoldDB" id="A0A495XD49"/>
<proteinExistence type="predicted"/>
<evidence type="ECO:0000256" key="1">
    <source>
        <dbReference type="SAM" id="SignalP"/>
    </source>
</evidence>
<reference evidence="2 3" key="1">
    <citation type="submission" date="2018-10" db="EMBL/GenBank/DDBJ databases">
        <title>Sequencing the genomes of 1000 actinobacteria strains.</title>
        <authorList>
            <person name="Klenk H.-P."/>
        </authorList>
    </citation>
    <scope>NUCLEOTIDE SEQUENCE [LARGE SCALE GENOMIC DNA]</scope>
    <source>
        <strain evidence="2 3">DSM 43911</strain>
    </source>
</reference>
<evidence type="ECO:0000313" key="3">
    <source>
        <dbReference type="Proteomes" id="UP000272729"/>
    </source>
</evidence>